<feature type="region of interest" description="Disordered" evidence="1">
    <location>
        <begin position="897"/>
        <end position="961"/>
    </location>
</feature>
<proteinExistence type="predicted"/>
<dbReference type="GO" id="GO:0006406">
    <property type="term" value="P:mRNA export from nucleus"/>
    <property type="evidence" value="ECO:0007669"/>
    <property type="project" value="TreeGrafter"/>
</dbReference>
<feature type="compositionally biased region" description="Polar residues" evidence="1">
    <location>
        <begin position="106"/>
        <end position="115"/>
    </location>
</feature>
<feature type="compositionally biased region" description="Low complexity" evidence="1">
    <location>
        <begin position="273"/>
        <end position="287"/>
    </location>
</feature>
<comment type="caution">
    <text evidence="3">The sequence shown here is derived from an EMBL/GenBank/DDBJ whole genome shotgun (WGS) entry which is preliminary data.</text>
</comment>
<dbReference type="EMBL" id="JALJOQ010000113">
    <property type="protein sequence ID" value="KAK9796708.1"/>
    <property type="molecule type" value="Genomic_DNA"/>
</dbReference>
<protein>
    <recommendedName>
        <fullName evidence="2">SAC3/GANP/THP3 conserved domain-containing protein</fullName>
    </recommendedName>
</protein>
<feature type="compositionally biased region" description="Low complexity" evidence="1">
    <location>
        <begin position="27"/>
        <end position="44"/>
    </location>
</feature>
<feature type="region of interest" description="Disordered" evidence="1">
    <location>
        <begin position="100"/>
        <end position="148"/>
    </location>
</feature>
<dbReference type="InterPro" id="IPR045107">
    <property type="entry name" value="SAC3/GANP/THP3"/>
</dbReference>
<feature type="region of interest" description="Disordered" evidence="1">
    <location>
        <begin position="225"/>
        <end position="320"/>
    </location>
</feature>
<dbReference type="PANTHER" id="PTHR12436:SF3">
    <property type="entry name" value="GERMINAL-CENTER ASSOCIATED NUCLEAR PROTEIN"/>
    <property type="match status" value="1"/>
</dbReference>
<feature type="compositionally biased region" description="Low complexity" evidence="1">
    <location>
        <begin position="238"/>
        <end position="250"/>
    </location>
</feature>
<dbReference type="Pfam" id="PF03399">
    <property type="entry name" value="SAC3_GANP"/>
    <property type="match status" value="1"/>
</dbReference>
<dbReference type="GO" id="GO:0005737">
    <property type="term" value="C:cytoplasm"/>
    <property type="evidence" value="ECO:0007669"/>
    <property type="project" value="TreeGrafter"/>
</dbReference>
<feature type="region of interest" description="Disordered" evidence="1">
    <location>
        <begin position="1"/>
        <end position="84"/>
    </location>
</feature>
<sequence>MDRDDQRGKKPSAFGSRGGGALRGSKQQAARAAIQRAAGRAGRQPSQGLSRGRGRELCRGASSTRFAQVGPANDTQGSRQSPAKELSAIARLAGGALKGAGGWQEVSPNRANQEPTAGPHAASGQRPPISFGLKSVGQKTSPSGGNGPSGSLLAWWCGRDWQCFLISAAGRKQQQPFRRHRCSIFCHGPLSNSSKSRSPSPQPEATDDEDEPFDMEAARRAALSAMPSFAGSSQADKAPAQQQSGQPGPAGEDEQDAARKAQRAQRFKETLRQPASVQPSAPVQQPRQRPPERQDVSMGMDGEEPEGAFGSTRGTCETMCPDSEVDRRVRLNDFDDLERPPPGDHVTSPTALLVKRFARTIAVGKVEDFRTKGALLKTQAHLRTILDRPDSDLHHRYQFVWERFRSMRQDMYVQGMQDAAAVGMYEEQVRFMILGEHELCLKLATATNPQGHNSHLNIEQMNKALITLQNMYEHLKEQGMAAPNEAEFRAYQLMLAMGEHGKYFYSATGFFNSLKRCGPEILTSGQVQRVVALHRALHSGNWLRFFTLVAALPYLPACLCHAFFIPMQQHALSALIASGSKAAELPPLARLKHELLIDDERQAVALLESCGHFVTLGADGKLHVRPEHEVAALQRHKDMSTGVARLPSSVVTSKKPAQMSLALTTPEGSSSGSSTSTSLAATASAAVPATAPAFSVSNAWSVSSAPVSVFPSAAMQAPAFMQLPHSTSAPGLLPFPGQMHVSTGPGASTPASSSFALAASSWLSAAPSQQPSFSAVFSPGQLQQPTNMQLPFTSPSFPASTAQGGVQPAAQPVIVPPGLAMPPSWGVPSSVDQGHAAGAPQQQPASLGPSIFGPQPQDEEAKRQAQLLAEQQQEAERQARLQLDRRRQEELRIKRQAEEEQRKQRELQVQKEREQQQAREAAEAAEAARKARVAAQEAARKRREAEEAAEHLRLEQQEQQRQDQSYRDVYARWQRLQLARQQQQALASCRIGFSPSQSPLAEAFGGLVIGSEAEAITPTRLLASPETASVAAAMAPVRQDVQPLHVAKLLHPILAECNPRAAHLIWKASLLTQGQSPQAHFMQSLLTHGGPPGGQSSASKHWQSVCEQLQAAAECLPAGLNLPLAIVLQGEKELQGDLEDRLRSLLPTSESGSQAFEQWGVFLAEDLEHCSEALTECLQWLAEHAPAQPNLQAVSLQTLGAGFDASSLVAFSSGLLPHQISPLPNLAPVAASPTSLPRKRLADSALTDELSRLSPASGRRRLRSDSDKADVFAEVSFGTPGSEAHAGGDLAARLREARRANQDFEAVLCQQLAIGDVIGSPLLVPMNIATPT</sequence>
<dbReference type="Gene3D" id="1.25.40.990">
    <property type="match status" value="1"/>
</dbReference>
<organism evidence="3 4">
    <name type="scientific">Symbiochloris irregularis</name>
    <dbReference type="NCBI Taxonomy" id="706552"/>
    <lineage>
        <taxon>Eukaryota</taxon>
        <taxon>Viridiplantae</taxon>
        <taxon>Chlorophyta</taxon>
        <taxon>core chlorophytes</taxon>
        <taxon>Trebouxiophyceae</taxon>
        <taxon>Trebouxiales</taxon>
        <taxon>Trebouxiaceae</taxon>
        <taxon>Symbiochloris</taxon>
    </lineage>
</organism>
<feature type="region of interest" description="Disordered" evidence="1">
    <location>
        <begin position="793"/>
        <end position="879"/>
    </location>
</feature>
<reference evidence="3 4" key="1">
    <citation type="journal article" date="2024" name="Nat. Commun.">
        <title>Phylogenomics reveals the evolutionary origins of lichenization in chlorophyte algae.</title>
        <authorList>
            <person name="Puginier C."/>
            <person name="Libourel C."/>
            <person name="Otte J."/>
            <person name="Skaloud P."/>
            <person name="Haon M."/>
            <person name="Grisel S."/>
            <person name="Petersen M."/>
            <person name="Berrin J.G."/>
            <person name="Delaux P.M."/>
            <person name="Dal Grande F."/>
            <person name="Keller J."/>
        </authorList>
    </citation>
    <scope>NUCLEOTIDE SEQUENCE [LARGE SCALE GENOMIC DNA]</scope>
    <source>
        <strain evidence="3 4">SAG 2036</strain>
    </source>
</reference>
<feature type="compositionally biased region" description="Low complexity" evidence="1">
    <location>
        <begin position="833"/>
        <end position="845"/>
    </location>
</feature>
<evidence type="ECO:0000313" key="4">
    <source>
        <dbReference type="Proteomes" id="UP001465755"/>
    </source>
</evidence>
<feature type="compositionally biased region" description="Low complexity" evidence="1">
    <location>
        <begin position="189"/>
        <end position="199"/>
    </location>
</feature>
<feature type="compositionally biased region" description="Low complexity" evidence="1">
    <location>
        <begin position="806"/>
        <end position="817"/>
    </location>
</feature>
<dbReference type="InterPro" id="IPR005062">
    <property type="entry name" value="SAC3/GANP/THP3_conserved"/>
</dbReference>
<dbReference type="Proteomes" id="UP001465755">
    <property type="component" value="Unassembled WGS sequence"/>
</dbReference>
<accession>A0AAW1NRZ1</accession>
<feature type="compositionally biased region" description="Basic and acidic residues" evidence="1">
    <location>
        <begin position="943"/>
        <end position="961"/>
    </location>
</feature>
<evidence type="ECO:0000313" key="3">
    <source>
        <dbReference type="EMBL" id="KAK9796708.1"/>
    </source>
</evidence>
<keyword evidence="4" id="KW-1185">Reference proteome</keyword>
<evidence type="ECO:0000259" key="2">
    <source>
        <dbReference type="Pfam" id="PF03399"/>
    </source>
</evidence>
<feature type="domain" description="SAC3/GANP/THP3 conserved" evidence="2">
    <location>
        <begin position="319"/>
        <end position="611"/>
    </location>
</feature>
<feature type="compositionally biased region" description="Basic and acidic residues" evidence="1">
    <location>
        <begin position="897"/>
        <end position="929"/>
    </location>
</feature>
<dbReference type="GO" id="GO:0070390">
    <property type="term" value="C:transcription export complex 2"/>
    <property type="evidence" value="ECO:0007669"/>
    <property type="project" value="TreeGrafter"/>
</dbReference>
<feature type="compositionally biased region" description="Polar residues" evidence="1">
    <location>
        <begin position="793"/>
        <end position="804"/>
    </location>
</feature>
<name>A0AAW1NRZ1_9CHLO</name>
<feature type="region of interest" description="Disordered" evidence="1">
    <location>
        <begin position="188"/>
        <end position="211"/>
    </location>
</feature>
<dbReference type="PANTHER" id="PTHR12436">
    <property type="entry name" value="80 KDA MCM3-ASSOCIATED PROTEIN"/>
    <property type="match status" value="1"/>
</dbReference>
<evidence type="ECO:0000256" key="1">
    <source>
        <dbReference type="SAM" id="MobiDB-lite"/>
    </source>
</evidence>
<gene>
    <name evidence="3" type="ORF">WJX73_007053</name>
</gene>